<feature type="region of interest" description="Disordered" evidence="10">
    <location>
        <begin position="590"/>
        <end position="615"/>
    </location>
</feature>
<feature type="compositionally biased region" description="Basic and acidic residues" evidence="10">
    <location>
        <begin position="590"/>
        <end position="602"/>
    </location>
</feature>
<gene>
    <name evidence="14" type="ORF">EX30DRAFT_148106</name>
</gene>
<feature type="compositionally biased region" description="Low complexity" evidence="10">
    <location>
        <begin position="149"/>
        <end position="166"/>
    </location>
</feature>
<feature type="domain" description="RRN7-type" evidence="11">
    <location>
        <begin position="8"/>
        <end position="33"/>
    </location>
</feature>
<evidence type="ECO:0008006" key="16">
    <source>
        <dbReference type="Google" id="ProtNLM"/>
    </source>
</evidence>
<evidence type="ECO:0000259" key="13">
    <source>
        <dbReference type="Pfam" id="PF20645"/>
    </source>
</evidence>
<dbReference type="GO" id="GO:0070860">
    <property type="term" value="C:RNA polymerase I core factor complex"/>
    <property type="evidence" value="ECO:0007669"/>
    <property type="project" value="InterPro"/>
</dbReference>
<dbReference type="OrthoDB" id="428577at2759"/>
<feature type="compositionally biased region" description="Basic residues" evidence="10">
    <location>
        <begin position="167"/>
        <end position="178"/>
    </location>
</feature>
<dbReference type="GO" id="GO:0008270">
    <property type="term" value="F:zinc ion binding"/>
    <property type="evidence" value="ECO:0007669"/>
    <property type="project" value="UniProtKB-KW"/>
</dbReference>
<dbReference type="PANTHER" id="PTHR31576:SF2">
    <property type="entry name" value="TATA BOX-BINDING PROTEIN-ASSOCIATED FACTOR RNA POLYMERASE I SUBUNIT B"/>
    <property type="match status" value="1"/>
</dbReference>
<feature type="compositionally biased region" description="Low complexity" evidence="10">
    <location>
        <begin position="179"/>
        <end position="188"/>
    </location>
</feature>
<evidence type="ECO:0000256" key="4">
    <source>
        <dbReference type="ARBA" id="ARBA00022771"/>
    </source>
</evidence>
<keyword evidence="3" id="KW-0479">Metal-binding</keyword>
<accession>A0A4V3SJ91</accession>
<evidence type="ECO:0000256" key="5">
    <source>
        <dbReference type="ARBA" id="ARBA00022833"/>
    </source>
</evidence>
<sequence length="615" mass="69322">MEYKRLSRCGVDGCRQTLFYVDAGQTFCKYGHLRQGELQLTDETEGFGPSGARAVRAAVETKKVYKVLRGRKGFELFIQCLQLILQKQVWWLINEKGFPKELEAVARDLWAIRLQILTESLAKRDAGSRATSQASTQDLRSGDVSSASSYLHSSAESGSESQSTQSSRHRHRRRRSRSRSVASTSGAAPKDDDHPNLLVSVAICYLSLVMLRCPVTIGDFHRWMETQELIFLRAIKYIPDNMKEKLNQEHRSALEPRLVMGKGRLTKVVGKLVANMQTAQGLTFPPLNKEALWIRFIDELGMPLEIYPAAKVIADHLFLTFTWPSTGIAKVRRHHAHWPESKLMAVLIMAMKLAYGMDSVIRHPYSATEPAATKLELNAYEQYLRSTNDYRQGELHEGGEGGRAKIRRGEHIKVTEKDVFDMAPEHLDSYLDWYEKTWCGSSEEEGKVKQTTLIKLSTGILSLFPTNNPSSNPPQTNLGPSFPELLTTLNSNTKQTPADQIIRPMLPSSSNPTLSSDDEGTNPDGSFRARPFRPGDQYLWGIRADHSGEVEQPPELSMLIQAGADLIAVTKKDLERAVKKLDYMLVERAREETRRERGEGRRQSRKGPAIVVDER</sequence>
<keyword evidence="9" id="KW-0539">Nucleus</keyword>
<organism evidence="14 15">
    <name type="scientific">Ascodesmis nigricans</name>
    <dbReference type="NCBI Taxonomy" id="341454"/>
    <lineage>
        <taxon>Eukaryota</taxon>
        <taxon>Fungi</taxon>
        <taxon>Dikarya</taxon>
        <taxon>Ascomycota</taxon>
        <taxon>Pezizomycotina</taxon>
        <taxon>Pezizomycetes</taxon>
        <taxon>Pezizales</taxon>
        <taxon>Ascodesmidaceae</taxon>
        <taxon>Ascodesmis</taxon>
    </lineage>
</organism>
<evidence type="ECO:0000313" key="14">
    <source>
        <dbReference type="EMBL" id="TGZ83085.1"/>
    </source>
</evidence>
<reference evidence="14 15" key="1">
    <citation type="submission" date="2019-04" db="EMBL/GenBank/DDBJ databases">
        <title>Comparative genomics and transcriptomics to analyze fruiting body development in filamentous ascomycetes.</title>
        <authorList>
            <consortium name="DOE Joint Genome Institute"/>
            <person name="Lutkenhaus R."/>
            <person name="Traeger S."/>
            <person name="Breuer J."/>
            <person name="Kuo A."/>
            <person name="Lipzen A."/>
            <person name="Pangilinan J."/>
            <person name="Dilworth D."/>
            <person name="Sandor L."/>
            <person name="Poggeler S."/>
            <person name="Barry K."/>
            <person name="Grigoriev I.V."/>
            <person name="Nowrousian M."/>
        </authorList>
    </citation>
    <scope>NUCLEOTIDE SEQUENCE [LARGE SCALE GENOMIC DNA]</scope>
    <source>
        <strain evidence="14 15">CBS 389.68</strain>
    </source>
</reference>
<dbReference type="GO" id="GO:0042790">
    <property type="term" value="P:nucleolar large rRNA transcription by RNA polymerase I"/>
    <property type="evidence" value="ECO:0007669"/>
    <property type="project" value="TreeGrafter"/>
</dbReference>
<feature type="domain" description="Rrn7/TAF1B C-terminal cyclin" evidence="13">
    <location>
        <begin position="262"/>
        <end position="438"/>
    </location>
</feature>
<keyword evidence="6" id="KW-0805">Transcription regulation</keyword>
<evidence type="ECO:0000256" key="8">
    <source>
        <dbReference type="ARBA" id="ARBA00023163"/>
    </source>
</evidence>
<evidence type="ECO:0000256" key="6">
    <source>
        <dbReference type="ARBA" id="ARBA00023015"/>
    </source>
</evidence>
<feature type="region of interest" description="Disordered" evidence="10">
    <location>
        <begin position="465"/>
        <end position="532"/>
    </location>
</feature>
<comment type="similarity">
    <text evidence="2">Belongs to the RRN7/TAF1B family.</text>
</comment>
<dbReference type="InParanoid" id="A0A4V3SJ91"/>
<dbReference type="InterPro" id="IPR048540">
    <property type="entry name" value="Rrn7_cyclin_N"/>
</dbReference>
<evidence type="ECO:0000256" key="3">
    <source>
        <dbReference type="ARBA" id="ARBA00022723"/>
    </source>
</evidence>
<keyword evidence="4" id="KW-0863">Zinc-finger</keyword>
<keyword evidence="7" id="KW-0238">DNA-binding</keyword>
<dbReference type="InterPro" id="IPR021752">
    <property type="entry name" value="TF_Rrn7_Zf"/>
</dbReference>
<protein>
    <recommendedName>
        <fullName evidence="16">RRN7-type domain-containing protein</fullName>
    </recommendedName>
</protein>
<feature type="compositionally biased region" description="Low complexity" evidence="10">
    <location>
        <begin position="465"/>
        <end position="477"/>
    </location>
</feature>
<dbReference type="InterPro" id="IPR033599">
    <property type="entry name" value="TAF1B/Rrn7"/>
</dbReference>
<dbReference type="Pfam" id="PF20644">
    <property type="entry name" value="Rrn7_cyclin_N"/>
    <property type="match status" value="1"/>
</dbReference>
<dbReference type="GO" id="GO:0001164">
    <property type="term" value="F:RNA polymerase I core promoter sequence-specific DNA binding"/>
    <property type="evidence" value="ECO:0007669"/>
    <property type="project" value="InterPro"/>
</dbReference>
<evidence type="ECO:0000259" key="11">
    <source>
        <dbReference type="Pfam" id="PF11781"/>
    </source>
</evidence>
<dbReference type="InterPro" id="IPR048538">
    <property type="entry name" value="Rrn7_cyclin_C"/>
</dbReference>
<dbReference type="STRING" id="341454.A0A4V3SJ91"/>
<keyword evidence="15" id="KW-1185">Reference proteome</keyword>
<feature type="compositionally biased region" description="Polar residues" evidence="10">
    <location>
        <begin position="487"/>
        <end position="498"/>
    </location>
</feature>
<dbReference type="FunCoup" id="A0A4V3SJ91">
    <property type="interactions" value="34"/>
</dbReference>
<evidence type="ECO:0000256" key="1">
    <source>
        <dbReference type="ARBA" id="ARBA00004604"/>
    </source>
</evidence>
<dbReference type="Pfam" id="PF11781">
    <property type="entry name" value="Zn_ribbon_RRN7"/>
    <property type="match status" value="1"/>
</dbReference>
<evidence type="ECO:0000313" key="15">
    <source>
        <dbReference type="Proteomes" id="UP000298138"/>
    </source>
</evidence>
<dbReference type="AlphaFoldDB" id="A0A4V3SJ91"/>
<dbReference type="Proteomes" id="UP000298138">
    <property type="component" value="Unassembled WGS sequence"/>
</dbReference>
<feature type="region of interest" description="Disordered" evidence="10">
    <location>
        <begin position="149"/>
        <end position="190"/>
    </location>
</feature>
<keyword evidence="5" id="KW-0862">Zinc</keyword>
<dbReference type="PANTHER" id="PTHR31576">
    <property type="entry name" value="TATA BOX-BINDING PROTEIN-ASSOCIATED FACTOR RNA POLYMERASE I SUBUNIT B"/>
    <property type="match status" value="1"/>
</dbReference>
<evidence type="ECO:0000256" key="9">
    <source>
        <dbReference type="ARBA" id="ARBA00023242"/>
    </source>
</evidence>
<comment type="subcellular location">
    <subcellularLocation>
        <location evidence="1">Nucleus</location>
        <location evidence="1">Nucleolus</location>
    </subcellularLocation>
</comment>
<proteinExistence type="inferred from homology"/>
<evidence type="ECO:0000256" key="10">
    <source>
        <dbReference type="SAM" id="MobiDB-lite"/>
    </source>
</evidence>
<dbReference type="EMBL" id="ML220114">
    <property type="protein sequence ID" value="TGZ83085.1"/>
    <property type="molecule type" value="Genomic_DNA"/>
</dbReference>
<evidence type="ECO:0000256" key="7">
    <source>
        <dbReference type="ARBA" id="ARBA00023125"/>
    </source>
</evidence>
<dbReference type="Pfam" id="PF20645">
    <property type="entry name" value="Rrn7_cyclin_C"/>
    <property type="match status" value="1"/>
</dbReference>
<name>A0A4V3SJ91_9PEZI</name>
<feature type="domain" description="Rrn7/TAF1B N-terminal cyclin" evidence="12">
    <location>
        <begin position="81"/>
        <end position="239"/>
    </location>
</feature>
<evidence type="ECO:0000259" key="12">
    <source>
        <dbReference type="Pfam" id="PF20644"/>
    </source>
</evidence>
<evidence type="ECO:0000256" key="2">
    <source>
        <dbReference type="ARBA" id="ARBA00006899"/>
    </source>
</evidence>
<keyword evidence="8" id="KW-0804">Transcription</keyword>